<accession>A0A3A4A664</accession>
<name>A0A3A4A664_9ACTN</name>
<protein>
    <submittedName>
        <fullName evidence="1">Uncharacterized protein</fullName>
    </submittedName>
</protein>
<comment type="caution">
    <text evidence="1">The sequence shown here is derived from an EMBL/GenBank/DDBJ whole genome shotgun (WGS) entry which is preliminary data.</text>
</comment>
<dbReference type="Proteomes" id="UP000265768">
    <property type="component" value="Unassembled WGS sequence"/>
</dbReference>
<dbReference type="EMBL" id="QZEY01000026">
    <property type="protein sequence ID" value="RJL21207.1"/>
    <property type="molecule type" value="Genomic_DNA"/>
</dbReference>
<evidence type="ECO:0000313" key="2">
    <source>
        <dbReference type="Proteomes" id="UP000265768"/>
    </source>
</evidence>
<proteinExistence type="predicted"/>
<evidence type="ECO:0000313" key="1">
    <source>
        <dbReference type="EMBL" id="RJL21207.1"/>
    </source>
</evidence>
<reference evidence="1 2" key="1">
    <citation type="submission" date="2018-09" db="EMBL/GenBank/DDBJ databases">
        <title>YIM 75507 draft genome.</title>
        <authorList>
            <person name="Tang S."/>
            <person name="Feng Y."/>
        </authorList>
    </citation>
    <scope>NUCLEOTIDE SEQUENCE [LARGE SCALE GENOMIC DNA]</scope>
    <source>
        <strain evidence="1 2">YIM 75507</strain>
    </source>
</reference>
<dbReference type="AlphaFoldDB" id="A0A3A4A664"/>
<organism evidence="1 2">
    <name type="scientific">Bailinhaonella thermotolerans</name>
    <dbReference type="NCBI Taxonomy" id="1070861"/>
    <lineage>
        <taxon>Bacteria</taxon>
        <taxon>Bacillati</taxon>
        <taxon>Actinomycetota</taxon>
        <taxon>Actinomycetes</taxon>
        <taxon>Streptosporangiales</taxon>
        <taxon>Streptosporangiaceae</taxon>
        <taxon>Bailinhaonella</taxon>
    </lineage>
</organism>
<keyword evidence="2" id="KW-1185">Reference proteome</keyword>
<gene>
    <name evidence="1" type="ORF">D5H75_37710</name>
</gene>
<sequence>MDREQQAVQAYPIVKLVAAAQIDHPDLHLIPGMGQGRRHGDGYHRAGCPAAPDLIPLGAEREGRGDPDLPAWRECRACGVCPADVVHIGPDLRAQIPQLCDIAGIAFPARSHADRLRDRLRDGGLPDACVACAIDLAQSGLRELGRRIQVLTSAGVRRSLEAWHEAIARDLTQIASVSFDQEAELRRVSQVLAGRPHAGDVTLPERTAPSGRVLLFLRLGGRHLWSVPSQWEAFHSACHHLARVAGLVHAADHGDLEPAGSCAHAVMAPPGLAARICDIAGRFGGVAAEVAGPVPQEADRVLIADVAVKAWTQGVPAADALRAARAAARPA</sequence>